<dbReference type="EMBL" id="BMLK01000004">
    <property type="protein sequence ID" value="GGN45400.1"/>
    <property type="molecule type" value="Genomic_DNA"/>
</dbReference>
<protein>
    <submittedName>
        <fullName evidence="1">Uncharacterized protein</fullName>
    </submittedName>
</protein>
<gene>
    <name evidence="1" type="ORF">GCM10011349_11410</name>
</gene>
<name>A0ABQ2JES6_9SPHN</name>
<evidence type="ECO:0000313" key="2">
    <source>
        <dbReference type="Proteomes" id="UP000605099"/>
    </source>
</evidence>
<accession>A0ABQ2JES6</accession>
<evidence type="ECO:0000313" key="1">
    <source>
        <dbReference type="EMBL" id="GGN45400.1"/>
    </source>
</evidence>
<organism evidence="1 2">
    <name type="scientific">Novosphingobium indicum</name>
    <dbReference type="NCBI Taxonomy" id="462949"/>
    <lineage>
        <taxon>Bacteria</taxon>
        <taxon>Pseudomonadati</taxon>
        <taxon>Pseudomonadota</taxon>
        <taxon>Alphaproteobacteria</taxon>
        <taxon>Sphingomonadales</taxon>
        <taxon>Sphingomonadaceae</taxon>
        <taxon>Novosphingobium</taxon>
    </lineage>
</organism>
<reference evidence="2" key="1">
    <citation type="journal article" date="2019" name="Int. J. Syst. Evol. Microbiol.">
        <title>The Global Catalogue of Microorganisms (GCM) 10K type strain sequencing project: providing services to taxonomists for standard genome sequencing and annotation.</title>
        <authorList>
            <consortium name="The Broad Institute Genomics Platform"/>
            <consortium name="The Broad Institute Genome Sequencing Center for Infectious Disease"/>
            <person name="Wu L."/>
            <person name="Ma J."/>
        </authorList>
    </citation>
    <scope>NUCLEOTIDE SEQUENCE [LARGE SCALE GENOMIC DNA]</scope>
    <source>
        <strain evidence="2">CGMCC 1.6784</strain>
    </source>
</reference>
<comment type="caution">
    <text evidence="1">The sequence shown here is derived from an EMBL/GenBank/DDBJ whole genome shotgun (WGS) entry which is preliminary data.</text>
</comment>
<dbReference type="Proteomes" id="UP000605099">
    <property type="component" value="Unassembled WGS sequence"/>
</dbReference>
<proteinExistence type="predicted"/>
<sequence length="147" mass="16289">MTLPSDPVEREKVLGDGYKFFYFHKSGVSFDKAYADLRECRAHLTRTSAILLPDFIPFGEESSKPVASTTSPYGLVGAAMAAIILPKLDRGLENNKLRRCMGTRGYARYALSEETWKTINTGEEDQVVAMQAKIAAGPRPDQSEVVR</sequence>
<keyword evidence="2" id="KW-1185">Reference proteome</keyword>